<evidence type="ECO:0000313" key="3">
    <source>
        <dbReference type="Proteomes" id="UP001215151"/>
    </source>
</evidence>
<dbReference type="EMBL" id="JAPEVG010000389">
    <property type="protein sequence ID" value="KAJ8463505.1"/>
    <property type="molecule type" value="Genomic_DNA"/>
</dbReference>
<feature type="region of interest" description="Disordered" evidence="1">
    <location>
        <begin position="41"/>
        <end position="72"/>
    </location>
</feature>
<name>A0AAD7TKH8_9APHY</name>
<sequence length="185" mass="19708">MATLVDTFAAPTPPSKDSHSGMATHLTACSKPAGGYAFSRFSVGRDDGLQRTPSRTTAPLEKPPDYSRNCSATRPKLQKYPVPATSTLEHLVDFAHNGKHPPLATAKLCVDEASHYADSSKGARIPVLLRPAVTPPTDPYAERQAFAQGPDRAPKLPLPSPYTTSTQTSPAVPNAANCATLIDFR</sequence>
<feature type="compositionally biased region" description="Low complexity" evidence="1">
    <location>
        <begin position="161"/>
        <end position="170"/>
    </location>
</feature>
<organism evidence="2 3">
    <name type="scientific">Trametes cubensis</name>
    <dbReference type="NCBI Taxonomy" id="1111947"/>
    <lineage>
        <taxon>Eukaryota</taxon>
        <taxon>Fungi</taxon>
        <taxon>Dikarya</taxon>
        <taxon>Basidiomycota</taxon>
        <taxon>Agaricomycotina</taxon>
        <taxon>Agaricomycetes</taxon>
        <taxon>Polyporales</taxon>
        <taxon>Polyporaceae</taxon>
        <taxon>Trametes</taxon>
    </lineage>
</organism>
<dbReference type="AlphaFoldDB" id="A0AAD7TKH8"/>
<proteinExistence type="predicted"/>
<dbReference type="Proteomes" id="UP001215151">
    <property type="component" value="Unassembled WGS sequence"/>
</dbReference>
<evidence type="ECO:0000256" key="1">
    <source>
        <dbReference type="SAM" id="MobiDB-lite"/>
    </source>
</evidence>
<evidence type="ECO:0000313" key="2">
    <source>
        <dbReference type="EMBL" id="KAJ8463505.1"/>
    </source>
</evidence>
<gene>
    <name evidence="2" type="ORF">ONZ51_g10212</name>
</gene>
<protein>
    <submittedName>
        <fullName evidence="2">Uncharacterized protein</fullName>
    </submittedName>
</protein>
<feature type="region of interest" description="Disordered" evidence="1">
    <location>
        <begin position="145"/>
        <end position="172"/>
    </location>
</feature>
<comment type="caution">
    <text evidence="2">The sequence shown here is derived from an EMBL/GenBank/DDBJ whole genome shotgun (WGS) entry which is preliminary data.</text>
</comment>
<keyword evidence="3" id="KW-1185">Reference proteome</keyword>
<reference evidence="2" key="1">
    <citation type="submission" date="2022-11" db="EMBL/GenBank/DDBJ databases">
        <title>Genome Sequence of Cubamyces cubensis.</title>
        <authorList>
            <person name="Buettner E."/>
        </authorList>
    </citation>
    <scope>NUCLEOTIDE SEQUENCE</scope>
    <source>
        <strain evidence="2">MPL-01</strain>
    </source>
</reference>
<accession>A0AAD7TKH8</accession>
<feature type="region of interest" description="Disordered" evidence="1">
    <location>
        <begin position="1"/>
        <end position="23"/>
    </location>
</feature>